<dbReference type="EMBL" id="JBDJPC010000002">
    <property type="protein sequence ID" value="KAL1513201.1"/>
    <property type="molecule type" value="Genomic_DNA"/>
</dbReference>
<dbReference type="Proteomes" id="UP001566132">
    <property type="component" value="Unassembled WGS sequence"/>
</dbReference>
<sequence length="80" mass="9030">MLHVLGNLSELIEVTRNENRLSGKLTHPYGWLVAILPPTSNDELNKIVIGGRLNGLCANYYNFYIGNYIRSHQSRLMPGC</sequence>
<comment type="caution">
    <text evidence="1">The sequence shown here is derived from an EMBL/GenBank/DDBJ whole genome shotgun (WGS) entry which is preliminary data.</text>
</comment>
<organism evidence="1 2">
    <name type="scientific">Hypothenemus hampei</name>
    <name type="common">Coffee berry borer</name>
    <dbReference type="NCBI Taxonomy" id="57062"/>
    <lineage>
        <taxon>Eukaryota</taxon>
        <taxon>Metazoa</taxon>
        <taxon>Ecdysozoa</taxon>
        <taxon>Arthropoda</taxon>
        <taxon>Hexapoda</taxon>
        <taxon>Insecta</taxon>
        <taxon>Pterygota</taxon>
        <taxon>Neoptera</taxon>
        <taxon>Endopterygota</taxon>
        <taxon>Coleoptera</taxon>
        <taxon>Polyphaga</taxon>
        <taxon>Cucujiformia</taxon>
        <taxon>Curculionidae</taxon>
        <taxon>Scolytinae</taxon>
        <taxon>Hypothenemus</taxon>
    </lineage>
</organism>
<proteinExistence type="predicted"/>
<accession>A0ABD1F6I3</accession>
<dbReference type="AlphaFoldDB" id="A0ABD1F6I3"/>
<evidence type="ECO:0000313" key="1">
    <source>
        <dbReference type="EMBL" id="KAL1513201.1"/>
    </source>
</evidence>
<name>A0ABD1F6I3_HYPHA</name>
<gene>
    <name evidence="1" type="ORF">ABEB36_002639</name>
</gene>
<protein>
    <submittedName>
        <fullName evidence="1">Uncharacterized protein</fullName>
    </submittedName>
</protein>
<keyword evidence="2" id="KW-1185">Reference proteome</keyword>
<reference evidence="1 2" key="1">
    <citation type="submission" date="2024-05" db="EMBL/GenBank/DDBJ databases">
        <title>Genetic variation in Jamaican populations of the coffee berry borer (Hypothenemus hampei).</title>
        <authorList>
            <person name="Errbii M."/>
            <person name="Myrie A."/>
        </authorList>
    </citation>
    <scope>NUCLEOTIDE SEQUENCE [LARGE SCALE GENOMIC DNA]</scope>
    <source>
        <strain evidence="1">JA-Hopewell-2020-01-JO</strain>
        <tissue evidence="1">Whole body</tissue>
    </source>
</reference>
<evidence type="ECO:0000313" key="2">
    <source>
        <dbReference type="Proteomes" id="UP001566132"/>
    </source>
</evidence>